<proteinExistence type="inferred from homology"/>
<dbReference type="InterPro" id="IPR011516">
    <property type="entry name" value="Shugoshin_N"/>
</dbReference>
<dbReference type="STRING" id="1245745.A0A0A2W044"/>
<evidence type="ECO:0000256" key="8">
    <source>
        <dbReference type="ARBA" id="ARBA00023328"/>
    </source>
</evidence>
<dbReference type="EMBL" id="ANFO01000825">
    <property type="protein sequence ID" value="KGQ06354.1"/>
    <property type="molecule type" value="Genomic_DNA"/>
</dbReference>
<comment type="caution">
    <text evidence="12">The sequence shown here is derived from an EMBL/GenBank/DDBJ whole genome shotgun (WGS) entry which is preliminary data.</text>
</comment>
<keyword evidence="8" id="KW-0137">Centromere</keyword>
<dbReference type="GO" id="GO:0005634">
    <property type="term" value="C:nucleus"/>
    <property type="evidence" value="ECO:0007669"/>
    <property type="project" value="InterPro"/>
</dbReference>
<keyword evidence="3" id="KW-0158">Chromosome</keyword>
<comment type="similarity">
    <text evidence="2">Belongs to the shugoshin family.</text>
</comment>
<dbReference type="GO" id="GO:0000779">
    <property type="term" value="C:condensed chromosome, centromeric region"/>
    <property type="evidence" value="ECO:0007669"/>
    <property type="project" value="UniProtKB-ARBA"/>
</dbReference>
<feature type="domain" description="Shugoshin N-terminal coiled-coil" evidence="11">
    <location>
        <begin position="18"/>
        <end position="61"/>
    </location>
</feature>
<dbReference type="OrthoDB" id="5394106at2759"/>
<dbReference type="eggNOG" id="ENOG502SFX7">
    <property type="taxonomic scope" value="Eukaryota"/>
</dbReference>
<feature type="compositionally biased region" description="Low complexity" evidence="9">
    <location>
        <begin position="566"/>
        <end position="586"/>
    </location>
</feature>
<dbReference type="InterPro" id="IPR011515">
    <property type="entry name" value="Shugoshin_C"/>
</dbReference>
<evidence type="ECO:0000313" key="12">
    <source>
        <dbReference type="EMBL" id="KGQ06354.1"/>
    </source>
</evidence>
<evidence type="ECO:0000256" key="6">
    <source>
        <dbReference type="ARBA" id="ARBA00023054"/>
    </source>
</evidence>
<evidence type="ECO:0000256" key="5">
    <source>
        <dbReference type="ARBA" id="ARBA00022829"/>
    </source>
</evidence>
<keyword evidence="5" id="KW-0159">Chromosome partition</keyword>
<dbReference type="Pfam" id="PF07557">
    <property type="entry name" value="Shugoshin_C"/>
    <property type="match status" value="1"/>
</dbReference>
<feature type="compositionally biased region" description="Basic and acidic residues" evidence="9">
    <location>
        <begin position="324"/>
        <end position="334"/>
    </location>
</feature>
<dbReference type="GO" id="GO:0051301">
    <property type="term" value="P:cell division"/>
    <property type="evidence" value="ECO:0007669"/>
    <property type="project" value="UniProtKB-KW"/>
</dbReference>
<evidence type="ECO:0000256" key="2">
    <source>
        <dbReference type="ARBA" id="ARBA00010845"/>
    </source>
</evidence>
<feature type="compositionally biased region" description="Low complexity" evidence="9">
    <location>
        <begin position="335"/>
        <end position="344"/>
    </location>
</feature>
<keyword evidence="4" id="KW-0132">Cell division</keyword>
<feature type="compositionally biased region" description="Basic and acidic residues" evidence="9">
    <location>
        <begin position="510"/>
        <end position="522"/>
    </location>
</feature>
<comment type="subcellular location">
    <subcellularLocation>
        <location evidence="1">Chromosome</location>
        <location evidence="1">Centromere</location>
    </subcellularLocation>
</comment>
<evidence type="ECO:0000259" key="11">
    <source>
        <dbReference type="Pfam" id="PF07558"/>
    </source>
</evidence>
<name>A0A0A2W044_BEABA</name>
<organism evidence="12 13">
    <name type="scientific">Beauveria bassiana D1-5</name>
    <dbReference type="NCBI Taxonomy" id="1245745"/>
    <lineage>
        <taxon>Eukaryota</taxon>
        <taxon>Fungi</taxon>
        <taxon>Dikarya</taxon>
        <taxon>Ascomycota</taxon>
        <taxon>Pezizomycotina</taxon>
        <taxon>Sordariomycetes</taxon>
        <taxon>Hypocreomycetidae</taxon>
        <taxon>Hypocreales</taxon>
        <taxon>Cordycipitaceae</taxon>
        <taxon>Beauveria</taxon>
    </lineage>
</organism>
<evidence type="ECO:0000256" key="4">
    <source>
        <dbReference type="ARBA" id="ARBA00022618"/>
    </source>
</evidence>
<accession>A0A0A2W044</accession>
<evidence type="ECO:0000256" key="9">
    <source>
        <dbReference type="SAM" id="MobiDB-lite"/>
    </source>
</evidence>
<dbReference type="Proteomes" id="UP000030106">
    <property type="component" value="Unassembled WGS sequence"/>
</dbReference>
<feature type="region of interest" description="Disordered" evidence="9">
    <location>
        <begin position="414"/>
        <end position="632"/>
    </location>
</feature>
<evidence type="ECO:0000313" key="13">
    <source>
        <dbReference type="Proteomes" id="UP000030106"/>
    </source>
</evidence>
<feature type="compositionally biased region" description="Basic and acidic residues" evidence="9">
    <location>
        <begin position="476"/>
        <end position="488"/>
    </location>
</feature>
<feature type="region of interest" description="Disordered" evidence="9">
    <location>
        <begin position="324"/>
        <end position="382"/>
    </location>
</feature>
<evidence type="ECO:0000256" key="3">
    <source>
        <dbReference type="ARBA" id="ARBA00022454"/>
    </source>
</evidence>
<evidence type="ECO:0000256" key="1">
    <source>
        <dbReference type="ARBA" id="ARBA00004584"/>
    </source>
</evidence>
<feature type="region of interest" description="Disordered" evidence="9">
    <location>
        <begin position="192"/>
        <end position="215"/>
    </location>
</feature>
<keyword evidence="6" id="KW-0175">Coiled coil</keyword>
<reference evidence="12 13" key="1">
    <citation type="submission" date="2012-10" db="EMBL/GenBank/DDBJ databases">
        <title>Genome sequencing and analysis of entomopathogenic fungi Beauveria bassiana D1-5.</title>
        <authorList>
            <person name="Li Q."/>
            <person name="Wang L."/>
            <person name="Zhang Z."/>
            <person name="Wang Q."/>
            <person name="Ren J."/>
            <person name="Wang M."/>
            <person name="Xu W."/>
            <person name="Wang J."/>
            <person name="Lu Y."/>
            <person name="Du Q."/>
            <person name="Sun Z."/>
        </authorList>
    </citation>
    <scope>NUCLEOTIDE SEQUENCE [LARGE SCALE GENOMIC DNA]</scope>
    <source>
        <strain evidence="12 13">D1-5</strain>
    </source>
</reference>
<feature type="domain" description="Shugoshin C-terminal" evidence="10">
    <location>
        <begin position="460"/>
        <end position="483"/>
    </location>
</feature>
<feature type="region of interest" description="Disordered" evidence="9">
    <location>
        <begin position="260"/>
        <end position="281"/>
    </location>
</feature>
<dbReference type="AlphaFoldDB" id="A0A0A2W044"/>
<gene>
    <name evidence="12" type="ORF">BBAD15_g8329</name>
</gene>
<evidence type="ECO:0000256" key="7">
    <source>
        <dbReference type="ARBA" id="ARBA00023306"/>
    </source>
</evidence>
<sequence>MARLNEPALSTDSTIENLRKKMLRQNRELAKTNNVRALRIRELESELSNALTENLKLRGYIVELEQERHENDARQDHALTIKKELEAQLAEWSTLVAGLGQEPPIKRQWPRAADVATGRMNFIATRPSPSQRRLRDVANDIEQLGHIAEHKAYSRMSMKYVLPDLESSPTANMSSSDQIRASRSDADYDELLPELPAPASTGQQSIKADTTPRESRIRNFSGELDSSPLVVSSPNLDNLCIGSVPPTKSMTPMIRDTRVHVDSTPDTPIAPPLKTGTKRKFNRDDYEPMTLEHITDENKPPRTTINKASLLENARGKTLRELAAGRREAARAEAARNAARVPLAKKSTNDDVQSPKKRRTTSADESSSLKKTGKKTESASVSAEKLRAFLAAAAERRLAQQAALPVVATIEPSRLDTGTETSSPPPAIVTSCSPEPSVGYRKNKGDTPPPTDIGSQGETSRPSRRSRPAISYAEPNLRDKMRRPRNETFDAVSGEGKSRRFSHSEISTGDVKRESTGSDSFRKYITRPRSSDVSTESAPARVAAGHSSLPHELPSTVQANRRQRSSRQASPASEQSDVYEFSSSSPHTEESSGYLTRRSGRRTTAPRRLSAADNEDHGVVSHITTRRRSMMV</sequence>
<dbReference type="HOGENOM" id="CLU_013723_1_1_1"/>
<protein>
    <submittedName>
        <fullName evidence="12">Shugoshin</fullName>
    </submittedName>
</protein>
<keyword evidence="7" id="KW-0131">Cell cycle</keyword>
<evidence type="ECO:0000259" key="10">
    <source>
        <dbReference type="Pfam" id="PF07557"/>
    </source>
</evidence>
<dbReference type="GO" id="GO:0045132">
    <property type="term" value="P:meiotic chromosome segregation"/>
    <property type="evidence" value="ECO:0007669"/>
    <property type="project" value="InterPro"/>
</dbReference>
<dbReference type="Pfam" id="PF07558">
    <property type="entry name" value="Shugoshin_N"/>
    <property type="match status" value="1"/>
</dbReference>